<keyword evidence="1" id="KW-0472">Membrane</keyword>
<accession>A0AA88E249</accession>
<dbReference type="AlphaFoldDB" id="A0AA88E249"/>
<keyword evidence="3" id="KW-1185">Reference proteome</keyword>
<comment type="caution">
    <text evidence="2">The sequence shown here is derived from an EMBL/GenBank/DDBJ whole genome shotgun (WGS) entry which is preliminary data.</text>
</comment>
<dbReference type="PANTHER" id="PTHR48449">
    <property type="entry name" value="DUF1985 DOMAIN-CONTAINING PROTEIN"/>
    <property type="match status" value="1"/>
</dbReference>
<dbReference type="Proteomes" id="UP001187192">
    <property type="component" value="Unassembled WGS sequence"/>
</dbReference>
<gene>
    <name evidence="2" type="ORF">TIFTF001_035739</name>
</gene>
<proteinExistence type="predicted"/>
<evidence type="ECO:0000313" key="2">
    <source>
        <dbReference type="EMBL" id="GMN66677.1"/>
    </source>
</evidence>
<keyword evidence="1" id="KW-1133">Transmembrane helix</keyword>
<keyword evidence="1" id="KW-0812">Transmembrane</keyword>
<organism evidence="2 3">
    <name type="scientific">Ficus carica</name>
    <name type="common">Common fig</name>
    <dbReference type="NCBI Taxonomy" id="3494"/>
    <lineage>
        <taxon>Eukaryota</taxon>
        <taxon>Viridiplantae</taxon>
        <taxon>Streptophyta</taxon>
        <taxon>Embryophyta</taxon>
        <taxon>Tracheophyta</taxon>
        <taxon>Spermatophyta</taxon>
        <taxon>Magnoliopsida</taxon>
        <taxon>eudicotyledons</taxon>
        <taxon>Gunneridae</taxon>
        <taxon>Pentapetalae</taxon>
        <taxon>rosids</taxon>
        <taxon>fabids</taxon>
        <taxon>Rosales</taxon>
        <taxon>Moraceae</taxon>
        <taxon>Ficeae</taxon>
        <taxon>Ficus</taxon>
    </lineage>
</organism>
<dbReference type="EMBL" id="BTGU01000351">
    <property type="protein sequence ID" value="GMN66677.1"/>
    <property type="molecule type" value="Genomic_DNA"/>
</dbReference>
<evidence type="ECO:0000256" key="1">
    <source>
        <dbReference type="SAM" id="Phobius"/>
    </source>
</evidence>
<evidence type="ECO:0000313" key="3">
    <source>
        <dbReference type="Proteomes" id="UP001187192"/>
    </source>
</evidence>
<protein>
    <submittedName>
        <fullName evidence="2">Uncharacterized protein</fullName>
    </submittedName>
</protein>
<name>A0AA88E249_FICCA</name>
<feature type="transmembrane region" description="Helical" evidence="1">
    <location>
        <begin position="12"/>
        <end position="31"/>
    </location>
</feature>
<reference evidence="2" key="1">
    <citation type="submission" date="2023-07" db="EMBL/GenBank/DDBJ databases">
        <title>draft genome sequence of fig (Ficus carica).</title>
        <authorList>
            <person name="Takahashi T."/>
            <person name="Nishimura K."/>
        </authorList>
    </citation>
    <scope>NUCLEOTIDE SEQUENCE</scope>
</reference>
<dbReference type="PANTHER" id="PTHR48449:SF1">
    <property type="entry name" value="DUF1985 DOMAIN-CONTAINING PROTEIN"/>
    <property type="match status" value="1"/>
</dbReference>
<sequence>MSNTNFDNDDDAVKLSLLYMIFYILLSNASVKIDPKFFALADNLDDFNDFVGACSHGRQPGLQSHALLVWSYETLPSIAAKFTTKYDQAILRILSWITADNVKFDDVMSALTAVGENQPKCFVIMPTEEELKDPWVAQLYLNNPKVVPQLPPKTSVPRPSSDTNSE</sequence>